<dbReference type="RefSeq" id="WP_142116375.1">
    <property type="nucleotide sequence ID" value="NZ_BOQM01000004.1"/>
</dbReference>
<accession>A0A542XMA4</accession>
<protein>
    <recommendedName>
        <fullName evidence="7">Polymorphic outer membrane protein</fullName>
    </recommendedName>
</protein>
<sequence>MNYQHHTHKLDPDRPDGRRARSRWWAVGLAAMTGLALTTVGVATATPAADAAEHPPNATDDRPSADDQRGKRDGGTHDNRGRGKDDVRGKKEARPKGVPVPCDADKLIAAITLANARGGTVLDLAKKCTYLLTADIDDGNGLPTITAPITLNGSKHTTIKRAAGVEQFRIVTVGTGGDLTLNRLKITGGQTDGDGGAILVNPGGTLHLNHSTVTRNITGGSGGGIANNGTTRIKDSTVSRNIAGPTGGGVMSSGLLEISKSHVHANTAVVAAGVTSSGTARISHSTISANQAQDSVGGLLINTGTGTVTKTRITNNTAGEVGGVLANSGTQLTLSSVTIDKNTASTARAGGLAVNPDAAVVVEHSVIEKNYATTEGGGIYNDGELVLRKTKVTGNQANLGGGIYNADGGILTLFTTKVIKNIAVTDGGGIFNEIGGTVELNTATGTVVIKNRPNNCSGDVPGCPG</sequence>
<evidence type="ECO:0000313" key="5">
    <source>
        <dbReference type="Proteomes" id="UP000315983"/>
    </source>
</evidence>
<evidence type="ECO:0000313" key="4">
    <source>
        <dbReference type="EMBL" id="TQL36964.1"/>
    </source>
</evidence>
<feature type="transmembrane region" description="Helical" evidence="2">
    <location>
        <begin position="24"/>
        <end position="45"/>
    </location>
</feature>
<proteinExistence type="predicted"/>
<evidence type="ECO:0000256" key="1">
    <source>
        <dbReference type="SAM" id="MobiDB-lite"/>
    </source>
</evidence>
<dbReference type="PANTHER" id="PTHR11319:SF35">
    <property type="entry name" value="OUTER MEMBRANE PROTEIN PMPC-RELATED"/>
    <property type="match status" value="1"/>
</dbReference>
<feature type="region of interest" description="Disordered" evidence="1">
    <location>
        <begin position="47"/>
        <end position="99"/>
    </location>
</feature>
<dbReference type="Proteomes" id="UP000677457">
    <property type="component" value="Unassembled WGS sequence"/>
</dbReference>
<evidence type="ECO:0000313" key="3">
    <source>
        <dbReference type="EMBL" id="GIM81811.1"/>
    </source>
</evidence>
<comment type="caution">
    <text evidence="4">The sequence shown here is derived from an EMBL/GenBank/DDBJ whole genome shotgun (WGS) entry which is preliminary data.</text>
</comment>
<evidence type="ECO:0008006" key="7">
    <source>
        <dbReference type="Google" id="ProtNLM"/>
    </source>
</evidence>
<keyword evidence="2" id="KW-1133">Transmembrane helix</keyword>
<reference evidence="3 6" key="2">
    <citation type="submission" date="2021-03" db="EMBL/GenBank/DDBJ databases">
        <title>Whole genome shotgun sequence of Salinispora arenicola NBRC 105043.</title>
        <authorList>
            <person name="Komaki H."/>
            <person name="Tamura T."/>
        </authorList>
    </citation>
    <scope>NUCLEOTIDE SEQUENCE [LARGE SCALE GENOMIC DNA]</scope>
    <source>
        <strain evidence="3 6">NBRC 105043</strain>
    </source>
</reference>
<organism evidence="4 5">
    <name type="scientific">Salinispora arenicola</name>
    <dbReference type="NCBI Taxonomy" id="168697"/>
    <lineage>
        <taxon>Bacteria</taxon>
        <taxon>Bacillati</taxon>
        <taxon>Actinomycetota</taxon>
        <taxon>Actinomycetes</taxon>
        <taxon>Micromonosporales</taxon>
        <taxon>Micromonosporaceae</taxon>
        <taxon>Salinispora</taxon>
    </lineage>
</organism>
<reference evidence="4 5" key="1">
    <citation type="submission" date="2019-06" db="EMBL/GenBank/DDBJ databases">
        <title>Sequencing the genomes of 1000 actinobacteria strains.</title>
        <authorList>
            <person name="Klenk H.-P."/>
        </authorList>
    </citation>
    <scope>NUCLEOTIDE SEQUENCE [LARGE SCALE GENOMIC DNA]</scope>
    <source>
        <strain evidence="4 5">DSM 44819</strain>
    </source>
</reference>
<keyword evidence="2" id="KW-0472">Membrane</keyword>
<name>A0A542XMA4_SALAC</name>
<keyword evidence="6" id="KW-1185">Reference proteome</keyword>
<dbReference type="GeneID" id="93771356"/>
<evidence type="ECO:0000313" key="6">
    <source>
        <dbReference type="Proteomes" id="UP000677457"/>
    </source>
</evidence>
<dbReference type="Proteomes" id="UP000315983">
    <property type="component" value="Unassembled WGS sequence"/>
</dbReference>
<dbReference type="EMBL" id="BOQM01000004">
    <property type="protein sequence ID" value="GIM81811.1"/>
    <property type="molecule type" value="Genomic_DNA"/>
</dbReference>
<dbReference type="SUPFAM" id="SSF51126">
    <property type="entry name" value="Pectin lyase-like"/>
    <property type="match status" value="1"/>
</dbReference>
<evidence type="ECO:0000256" key="2">
    <source>
        <dbReference type="SAM" id="Phobius"/>
    </source>
</evidence>
<dbReference type="AlphaFoldDB" id="A0A542XMA4"/>
<gene>
    <name evidence="4" type="ORF">FB564_2105</name>
    <name evidence="3" type="ORF">Sar04_03960</name>
</gene>
<dbReference type="PANTHER" id="PTHR11319">
    <property type="entry name" value="G PROTEIN-COUPLED RECEPTOR-RELATED"/>
    <property type="match status" value="1"/>
</dbReference>
<dbReference type="EMBL" id="VFOL01000001">
    <property type="protein sequence ID" value="TQL36964.1"/>
    <property type="molecule type" value="Genomic_DNA"/>
</dbReference>
<dbReference type="InterPro" id="IPR011050">
    <property type="entry name" value="Pectin_lyase_fold/virulence"/>
</dbReference>
<feature type="compositionally biased region" description="Basic and acidic residues" evidence="1">
    <location>
        <begin position="59"/>
        <end position="95"/>
    </location>
</feature>
<keyword evidence="2" id="KW-0812">Transmembrane</keyword>